<evidence type="ECO:0000313" key="1">
    <source>
        <dbReference type="EMBL" id="KAI3919432.1"/>
    </source>
</evidence>
<reference evidence="1" key="1">
    <citation type="submission" date="2022-04" db="EMBL/GenBank/DDBJ databases">
        <title>A functionally conserved STORR gene fusion in Papaver species that diverged 16.8 million years ago.</title>
        <authorList>
            <person name="Catania T."/>
        </authorList>
    </citation>
    <scope>NUCLEOTIDE SEQUENCE</scope>
    <source>
        <strain evidence="1">S-188037</strain>
    </source>
</reference>
<dbReference type="Gene3D" id="3.30.559.10">
    <property type="entry name" value="Chloramphenicol acetyltransferase-like domain"/>
    <property type="match status" value="1"/>
</dbReference>
<evidence type="ECO:0000313" key="2">
    <source>
        <dbReference type="Proteomes" id="UP001202328"/>
    </source>
</evidence>
<sequence>WLGFPFDAVDFGVGKPCIFMPLFETWEGVIYDVPSFEGDGSIDVYITLFQQHLDKFRPVVMLFKELLCCICSLHHCCYFKAVICIWCLNFVASRFLNYLRDGTYLPIC</sequence>
<keyword evidence="2" id="KW-1185">Reference proteome</keyword>
<gene>
    <name evidence="1" type="ORF">MKW98_030143</name>
</gene>
<protein>
    <submittedName>
        <fullName evidence="1">Uncharacterized protein</fullName>
    </submittedName>
</protein>
<proteinExistence type="predicted"/>
<dbReference type="InterPro" id="IPR023213">
    <property type="entry name" value="CAT-like_dom_sf"/>
</dbReference>
<organism evidence="1 2">
    <name type="scientific">Papaver atlanticum</name>
    <dbReference type="NCBI Taxonomy" id="357466"/>
    <lineage>
        <taxon>Eukaryota</taxon>
        <taxon>Viridiplantae</taxon>
        <taxon>Streptophyta</taxon>
        <taxon>Embryophyta</taxon>
        <taxon>Tracheophyta</taxon>
        <taxon>Spermatophyta</taxon>
        <taxon>Magnoliopsida</taxon>
        <taxon>Ranunculales</taxon>
        <taxon>Papaveraceae</taxon>
        <taxon>Papaveroideae</taxon>
        <taxon>Papaver</taxon>
    </lineage>
</organism>
<feature type="non-terminal residue" evidence="1">
    <location>
        <position position="1"/>
    </location>
</feature>
<comment type="caution">
    <text evidence="1">The sequence shown here is derived from an EMBL/GenBank/DDBJ whole genome shotgun (WGS) entry which is preliminary data.</text>
</comment>
<dbReference type="EMBL" id="JAJJMB010008884">
    <property type="protein sequence ID" value="KAI3919432.1"/>
    <property type="molecule type" value="Genomic_DNA"/>
</dbReference>
<dbReference type="AlphaFoldDB" id="A0AAD4XJF6"/>
<dbReference type="Proteomes" id="UP001202328">
    <property type="component" value="Unassembled WGS sequence"/>
</dbReference>
<dbReference type="Pfam" id="PF02458">
    <property type="entry name" value="Transferase"/>
    <property type="match status" value="1"/>
</dbReference>
<name>A0AAD4XJF6_9MAGN</name>
<accession>A0AAD4XJF6</accession>